<evidence type="ECO:0000313" key="1">
    <source>
        <dbReference type="EMBL" id="OMJ86910.1"/>
    </source>
</evidence>
<reference evidence="1 2" key="1">
    <citation type="submission" date="2016-11" db="EMBL/GenBank/DDBJ databases">
        <title>The macronuclear genome of Stentor coeruleus: a giant cell with tiny introns.</title>
        <authorList>
            <person name="Slabodnick M."/>
            <person name="Ruby J.G."/>
            <person name="Reiff S.B."/>
            <person name="Swart E.C."/>
            <person name="Gosai S."/>
            <person name="Prabakaran S."/>
            <person name="Witkowska E."/>
            <person name="Larue G.E."/>
            <person name="Fisher S."/>
            <person name="Freeman R.M."/>
            <person name="Gunawardena J."/>
            <person name="Chu W."/>
            <person name="Stover N.A."/>
            <person name="Gregory B.D."/>
            <person name="Nowacki M."/>
            <person name="Derisi J."/>
            <person name="Roy S.W."/>
            <person name="Marshall W.F."/>
            <person name="Sood P."/>
        </authorList>
    </citation>
    <scope>NUCLEOTIDE SEQUENCE [LARGE SCALE GENOMIC DNA]</scope>
    <source>
        <strain evidence="1">WM001</strain>
    </source>
</reference>
<dbReference type="EMBL" id="MPUH01000191">
    <property type="protein sequence ID" value="OMJ86910.1"/>
    <property type="molecule type" value="Genomic_DNA"/>
</dbReference>
<dbReference type="AlphaFoldDB" id="A0A1R2CD68"/>
<protein>
    <submittedName>
        <fullName evidence="1">Uncharacterized protein</fullName>
    </submittedName>
</protein>
<accession>A0A1R2CD68</accession>
<keyword evidence="2" id="KW-1185">Reference proteome</keyword>
<comment type="caution">
    <text evidence="1">The sequence shown here is derived from an EMBL/GenBank/DDBJ whole genome shotgun (WGS) entry which is preliminary data.</text>
</comment>
<proteinExistence type="predicted"/>
<sequence length="548" mass="64750">MLFKSRTLRRSQSSDHSLFSSSKIKLLKSIMKKLLIQASIRHHYINLMFFRQWANMKISSKIIESEENLQLKSHDVTIPHDSIIQNLDSEADDTMETIFSRTIHLKGIPRPTRKKLLRSSRRIKNDHIIQLEEIAKYMQKLSIAKKKIPRRFLKIWAVKAKKLEKTREMCRNVIYGLIRKRNLNRKMLRNALKALKEVNKKQKFDEENEGLGILANKAFEVKNAKKIIVMLWKEKVKKGLNIKAFKLAVMTMMKLRKAVVHPWVKVWKKVILDEIDKKKKYLLIEKLLNKVLAKSVQNVIKMIKSDEEFNIKRNEKLMKIIGKKHQINVEMLSLGFNMIAENFNDYKKEKLYKVEKMLEKIVDGFTENTKNIFKHIRREKKYFAIKKKNNKLRKLRSSARHTPNISMVKKDKPSDVSPIFIRNESAESFGFTEIAPLPKDNPNLQKAIEFLESNYKSAKLRRLSFVISCFKIISESFKDSNKKHTKNIKSSNHIFHNHKIRYRISINNNEFIPSNLNEIYPKNHLLLEHNNLEHLDENIIDTPGCFVW</sequence>
<gene>
    <name evidence="1" type="ORF">SteCoe_11461</name>
</gene>
<organism evidence="1 2">
    <name type="scientific">Stentor coeruleus</name>
    <dbReference type="NCBI Taxonomy" id="5963"/>
    <lineage>
        <taxon>Eukaryota</taxon>
        <taxon>Sar</taxon>
        <taxon>Alveolata</taxon>
        <taxon>Ciliophora</taxon>
        <taxon>Postciliodesmatophora</taxon>
        <taxon>Heterotrichea</taxon>
        <taxon>Heterotrichida</taxon>
        <taxon>Stentoridae</taxon>
        <taxon>Stentor</taxon>
    </lineage>
</organism>
<name>A0A1R2CD68_9CILI</name>
<evidence type="ECO:0000313" key="2">
    <source>
        <dbReference type="Proteomes" id="UP000187209"/>
    </source>
</evidence>
<dbReference type="Proteomes" id="UP000187209">
    <property type="component" value="Unassembled WGS sequence"/>
</dbReference>